<keyword evidence="2" id="KW-1185">Reference proteome</keyword>
<reference evidence="1 2" key="1">
    <citation type="submission" date="2018-11" db="EMBL/GenBank/DDBJ databases">
        <authorList>
            <person name="Criscuolo A."/>
        </authorList>
    </citation>
    <scope>NUCLEOTIDE SEQUENCE [LARGE SCALE GENOMIC DNA]</scope>
    <source>
        <strain evidence="1">AT11b</strain>
    </source>
</reference>
<sequence>MSFARQEQIDRGFTALPTGWYNYYNSEGKVYCTSCPGLLKVETVNHYTDGRKEHGAFEYKATEFDGGLIIEAESLGYIGTFADKVWEETTNPLEMEDTK</sequence>
<dbReference type="Proteomes" id="UP000280861">
    <property type="component" value="Unassembled WGS sequence"/>
</dbReference>
<dbReference type="RefSeq" id="WP_124093131.1">
    <property type="nucleotide sequence ID" value="NZ_CBCRYA010000011.1"/>
</dbReference>
<evidence type="ECO:0000313" key="1">
    <source>
        <dbReference type="EMBL" id="VDC32297.1"/>
    </source>
</evidence>
<gene>
    <name evidence="1" type="ORF">PSET11_03049</name>
</gene>
<accession>A0A3P5XTD7</accession>
<name>A0A3P5XTD7_9MICC</name>
<organism evidence="1 2">
    <name type="scientific">Arthrobacter ulcerisalmonis</name>
    <dbReference type="NCBI Taxonomy" id="2483813"/>
    <lineage>
        <taxon>Bacteria</taxon>
        <taxon>Bacillati</taxon>
        <taxon>Actinomycetota</taxon>
        <taxon>Actinomycetes</taxon>
        <taxon>Micrococcales</taxon>
        <taxon>Micrococcaceae</taxon>
        <taxon>Arthrobacter</taxon>
    </lineage>
</organism>
<dbReference type="AlphaFoldDB" id="A0A3P5XTD7"/>
<dbReference type="EMBL" id="UXAU01000040">
    <property type="protein sequence ID" value="VDC32297.1"/>
    <property type="molecule type" value="Genomic_DNA"/>
</dbReference>
<protein>
    <submittedName>
        <fullName evidence="1">Uncharacterized protein</fullName>
    </submittedName>
</protein>
<evidence type="ECO:0000313" key="2">
    <source>
        <dbReference type="Proteomes" id="UP000280861"/>
    </source>
</evidence>
<proteinExistence type="predicted"/>